<dbReference type="Gene3D" id="2.40.70.10">
    <property type="entry name" value="Acid Proteases"/>
    <property type="match status" value="1"/>
</dbReference>
<feature type="region of interest" description="Disordered" evidence="1">
    <location>
        <begin position="1"/>
        <end position="58"/>
    </location>
</feature>
<dbReference type="GO" id="GO:0003964">
    <property type="term" value="F:RNA-directed DNA polymerase activity"/>
    <property type="evidence" value="ECO:0007669"/>
    <property type="project" value="UniProtKB-KW"/>
</dbReference>
<evidence type="ECO:0000313" key="3">
    <source>
        <dbReference type="Proteomes" id="UP001151760"/>
    </source>
</evidence>
<protein>
    <submittedName>
        <fullName evidence="2">Reverse transcriptase domain-containing protein</fullName>
    </submittedName>
</protein>
<dbReference type="InterPro" id="IPR021109">
    <property type="entry name" value="Peptidase_aspartic_dom_sf"/>
</dbReference>
<dbReference type="EMBL" id="BQNB010017331">
    <property type="protein sequence ID" value="GJT61951.1"/>
    <property type="molecule type" value="Genomic_DNA"/>
</dbReference>
<comment type="caution">
    <text evidence="2">The sequence shown here is derived from an EMBL/GenBank/DDBJ whole genome shotgun (WGS) entry which is preliminary data.</text>
</comment>
<keyword evidence="2" id="KW-0548">Nucleotidyltransferase</keyword>
<dbReference type="PANTHER" id="PTHR33067:SF39">
    <property type="entry name" value="TRANSCRIPTION FACTOR INTERACTOR AND REGULATOR CCHC(ZN) FAMILY"/>
    <property type="match status" value="1"/>
</dbReference>
<organism evidence="2 3">
    <name type="scientific">Tanacetum coccineum</name>
    <dbReference type="NCBI Taxonomy" id="301880"/>
    <lineage>
        <taxon>Eukaryota</taxon>
        <taxon>Viridiplantae</taxon>
        <taxon>Streptophyta</taxon>
        <taxon>Embryophyta</taxon>
        <taxon>Tracheophyta</taxon>
        <taxon>Spermatophyta</taxon>
        <taxon>Magnoliopsida</taxon>
        <taxon>eudicotyledons</taxon>
        <taxon>Gunneridae</taxon>
        <taxon>Pentapetalae</taxon>
        <taxon>asterids</taxon>
        <taxon>campanulids</taxon>
        <taxon>Asterales</taxon>
        <taxon>Asteraceae</taxon>
        <taxon>Asteroideae</taxon>
        <taxon>Anthemideae</taxon>
        <taxon>Anthemidinae</taxon>
        <taxon>Tanacetum</taxon>
    </lineage>
</organism>
<proteinExistence type="predicted"/>
<keyword evidence="2" id="KW-0808">Transferase</keyword>
<keyword evidence="3" id="KW-1185">Reference proteome</keyword>
<dbReference type="PANTHER" id="PTHR33067">
    <property type="entry name" value="RNA-DIRECTED DNA POLYMERASE-RELATED"/>
    <property type="match status" value="1"/>
</dbReference>
<reference evidence="2" key="1">
    <citation type="journal article" date="2022" name="Int. J. Mol. Sci.">
        <title>Draft Genome of Tanacetum Coccineum: Genomic Comparison of Closely Related Tanacetum-Family Plants.</title>
        <authorList>
            <person name="Yamashiro T."/>
            <person name="Shiraishi A."/>
            <person name="Nakayama K."/>
            <person name="Satake H."/>
        </authorList>
    </citation>
    <scope>NUCLEOTIDE SEQUENCE</scope>
</reference>
<evidence type="ECO:0000256" key="1">
    <source>
        <dbReference type="SAM" id="MobiDB-lite"/>
    </source>
</evidence>
<dbReference type="Proteomes" id="UP001151760">
    <property type="component" value="Unassembled WGS sequence"/>
</dbReference>
<dbReference type="CDD" id="cd00303">
    <property type="entry name" value="retropepsin_like"/>
    <property type="match status" value="1"/>
</dbReference>
<sequence length="788" mass="88875">MKAITTRSGDAYEGPSIPTNPSPKKVIERETEETTDKEQTNFQGSTAQNPPPVIPISIPEPDVPTTLPKTTPIPEPDILKNLPKPNIQYPLRRDDKKFAPTIKSLLMNKEKLLELAKIPLNENCSAMLLKKLPEKLGDPGKFLIPCNFPGMDVCHALADLGASINLMPLSIWKKLSLPDLTPTRMTLELADRSITRPKGLAEDIFVKVRNFHFPTDFVVVDFEADPRVPLILGRSFLRTSRALIDVYEGELVLRDGNEQITFHVNGTLKHPQKHENESIKMVNDACNDSFKRFTDEPTQVCPSPSKDVNNEKEKQEVKNLAEPTAKRQTCITPCLKIFKVICKESIFHSNKPPQVSSVFAITSTLPSIEPKDSLIMGDDHLSIFSTEEIVLIPRESEKTSRNDSKNVLPSCDDFSSIKVPRNDSVTFSNPLFEFDVNFNNPLFDEELEDIECKDSYDSNLDESTFLVTPLSDSNKDKSLIPRDDIEFLFHDDPSTHLKSVDSILEGFINDPPFEENDNLFNLECKTNDEAECFNPGGDNDEIDAFLAIEVPTYIEGYYDSEGDVLYLESLLSKDTTHNLSPKVFFDHEPPQLRNEPENEPLITFSPKSDPLHHEFTGKLITIPLGIVREHEDYINRMSLLCSNSFSHSLKNFHTIIESLPTSTTLIEDSDPNREEVDIFSGLDDSIPPGIESDFDSEEDIINNLLNGNPTHECLTFNIEPDAPMINNVDELNEDECFDLRGGEIDVEVENSFTFVTWTFLPFLTYPEVSPLLSSFRNEDTIYDPDIST</sequence>
<reference evidence="2" key="2">
    <citation type="submission" date="2022-01" db="EMBL/GenBank/DDBJ databases">
        <authorList>
            <person name="Yamashiro T."/>
            <person name="Shiraishi A."/>
            <person name="Satake H."/>
            <person name="Nakayama K."/>
        </authorList>
    </citation>
    <scope>NUCLEOTIDE SEQUENCE</scope>
</reference>
<accession>A0ABQ5FFH8</accession>
<evidence type="ECO:0000313" key="2">
    <source>
        <dbReference type="EMBL" id="GJT61951.1"/>
    </source>
</evidence>
<feature type="compositionally biased region" description="Basic and acidic residues" evidence="1">
    <location>
        <begin position="25"/>
        <end position="39"/>
    </location>
</feature>
<name>A0ABQ5FFH8_9ASTR</name>
<gene>
    <name evidence="2" type="ORF">Tco_1005484</name>
</gene>
<dbReference type="SUPFAM" id="SSF50630">
    <property type="entry name" value="Acid proteases"/>
    <property type="match status" value="1"/>
</dbReference>
<keyword evidence="2" id="KW-0695">RNA-directed DNA polymerase</keyword>